<dbReference type="InterPro" id="IPR052336">
    <property type="entry name" value="MlaD_Phospholipid_Transporter"/>
</dbReference>
<name>A0A1I2F2G0_9ACTN</name>
<evidence type="ECO:0000259" key="3">
    <source>
        <dbReference type="Pfam" id="PF11887"/>
    </source>
</evidence>
<evidence type="ECO:0000256" key="1">
    <source>
        <dbReference type="SAM" id="MobiDB-lite"/>
    </source>
</evidence>
<dbReference type="PANTHER" id="PTHR33371">
    <property type="entry name" value="INTERMEMBRANE PHOSPHOLIPID TRANSPORT SYSTEM BINDING PROTEIN MLAD-RELATED"/>
    <property type="match status" value="1"/>
</dbReference>
<evidence type="ECO:0000313" key="5">
    <source>
        <dbReference type="Proteomes" id="UP000199323"/>
    </source>
</evidence>
<evidence type="ECO:0000313" key="4">
    <source>
        <dbReference type="EMBL" id="SFE99163.1"/>
    </source>
</evidence>
<dbReference type="PANTHER" id="PTHR33371:SF16">
    <property type="entry name" value="MCE-FAMILY PROTEIN MCE3F"/>
    <property type="match status" value="1"/>
</dbReference>
<reference evidence="4 5" key="1">
    <citation type="submission" date="2016-10" db="EMBL/GenBank/DDBJ databases">
        <authorList>
            <person name="de Groot N.N."/>
        </authorList>
    </citation>
    <scope>NUCLEOTIDE SEQUENCE [LARGE SCALE GENOMIC DNA]</scope>
    <source>
        <strain evidence="4 5">CGMCC 4.3510</strain>
    </source>
</reference>
<dbReference type="InterPro" id="IPR024516">
    <property type="entry name" value="Mce_C"/>
</dbReference>
<feature type="region of interest" description="Disordered" evidence="1">
    <location>
        <begin position="350"/>
        <end position="408"/>
    </location>
</feature>
<accession>A0A1I2F2G0</accession>
<dbReference type="EMBL" id="FONG01000007">
    <property type="protein sequence ID" value="SFE99163.1"/>
    <property type="molecule type" value="Genomic_DNA"/>
</dbReference>
<dbReference type="Proteomes" id="UP000199323">
    <property type="component" value="Unassembled WGS sequence"/>
</dbReference>
<feature type="compositionally biased region" description="Low complexity" evidence="1">
    <location>
        <begin position="385"/>
        <end position="408"/>
    </location>
</feature>
<dbReference type="InterPro" id="IPR003399">
    <property type="entry name" value="Mce/MlaD"/>
</dbReference>
<dbReference type="GO" id="GO:0005576">
    <property type="term" value="C:extracellular region"/>
    <property type="evidence" value="ECO:0007669"/>
    <property type="project" value="TreeGrafter"/>
</dbReference>
<protein>
    <submittedName>
        <fullName evidence="4">Phospholipid/cholesterol/gamma-HCH transport system substrate-binding protein</fullName>
    </submittedName>
</protein>
<dbReference type="InterPro" id="IPR005693">
    <property type="entry name" value="Mce"/>
</dbReference>
<dbReference type="RefSeq" id="WP_093713781.1">
    <property type="nucleotide sequence ID" value="NZ_FONG01000007.1"/>
</dbReference>
<feature type="domain" description="Mammalian cell entry C-terminal" evidence="3">
    <location>
        <begin position="123"/>
        <end position="307"/>
    </location>
</feature>
<proteinExistence type="predicted"/>
<dbReference type="Pfam" id="PF11887">
    <property type="entry name" value="Mce4_CUP1"/>
    <property type="match status" value="1"/>
</dbReference>
<keyword evidence="5" id="KW-1185">Reference proteome</keyword>
<dbReference type="Pfam" id="PF02470">
    <property type="entry name" value="MlaD"/>
    <property type="match status" value="1"/>
</dbReference>
<dbReference type="AlphaFoldDB" id="A0A1I2F2G0"/>
<gene>
    <name evidence="4" type="ORF">SAMN05216251_107113</name>
</gene>
<evidence type="ECO:0000259" key="2">
    <source>
        <dbReference type="Pfam" id="PF02470"/>
    </source>
</evidence>
<dbReference type="OrthoDB" id="4741753at2"/>
<sequence length="440" mass="44929">MITRATVVKNIAFLLIAVLVLGFIGVRYADLGRFVGMRGYYTVTAELPETGGLFEHANVTYRGVSVGRVGPIRLTDDGVEAELRINDSAPHIPAHLQAVVASLSAVGEQYIDLRPTTDARPYLANGSRIARADTRTPAPVTNLLTSVNSLAGSVPLKSLQTVVDEFGKAFAGQGDNLQSLLDTSGEFIAAADTNLPTDTKLMVDGQTVLRTQADEGDAIKSFATSASQLAGQLNDSDTDLRRLIAAAPGAAGQVTALLRDVGPQLSVVLANLLTTSDIAVTRQHGIEEFLVKMPAVASAGSTAVDGKGLHFGMAVTFFSPLPCTSGYGGTTYRNGLDLKPPATALNTAARCTAPASSGTDVRGSANAPYGGGVPDPAQPGSVLPTSTSTSTATGSAPSSGTPTTYGAPALPGALGLPALPAPGRSAGSTMADLLGLGNTR</sequence>
<dbReference type="NCBIfam" id="TIGR00996">
    <property type="entry name" value="Mtu_fam_mce"/>
    <property type="match status" value="1"/>
</dbReference>
<dbReference type="STRING" id="380248.SAMN05216251_107113"/>
<organism evidence="4 5">
    <name type="scientific">Actinacidiphila alni</name>
    <dbReference type="NCBI Taxonomy" id="380248"/>
    <lineage>
        <taxon>Bacteria</taxon>
        <taxon>Bacillati</taxon>
        <taxon>Actinomycetota</taxon>
        <taxon>Actinomycetes</taxon>
        <taxon>Kitasatosporales</taxon>
        <taxon>Streptomycetaceae</taxon>
        <taxon>Actinacidiphila</taxon>
    </lineage>
</organism>
<feature type="domain" description="Mce/MlaD" evidence="2">
    <location>
        <begin position="40"/>
        <end position="115"/>
    </location>
</feature>